<name>A0A291QUK3_9BACT</name>
<dbReference type="GO" id="GO:0006508">
    <property type="term" value="P:proteolysis"/>
    <property type="evidence" value="ECO:0007669"/>
    <property type="project" value="UniProtKB-KW"/>
</dbReference>
<sequence>MYVPKYNREEDWASIANFIKENGFGMLISTRDGIPEATHIPMELVEKEPGKFVIHGHISRANLQWQAFGSEQEFLAVFTAPHAYISASWYGEDKIPTWNYIAVHVYGQTRLLNKEESELLLDNLVNRYEGGLEHGVKLADIEAAELSSNIKAIAAFELAVDRVQARFKLSQNRHDRDYESVIDHLKAKGDENSLQIAAEMEKRRKSARS</sequence>
<dbReference type="KEGG" id="cbae:COR50_11325"/>
<reference evidence="1 2" key="1">
    <citation type="submission" date="2017-10" db="EMBL/GenBank/DDBJ databases">
        <title>Paenichitinophaga pekingensis gen. nov., sp. nov., isolated from activated sludge.</title>
        <authorList>
            <person name="Jin D."/>
            <person name="Kong X."/>
            <person name="Deng Y."/>
            <person name="Bai Z."/>
        </authorList>
    </citation>
    <scope>NUCLEOTIDE SEQUENCE [LARGE SCALE GENOMIC DNA]</scope>
    <source>
        <strain evidence="1 2">13</strain>
    </source>
</reference>
<dbReference type="SUPFAM" id="SSF50475">
    <property type="entry name" value="FMN-binding split barrel"/>
    <property type="match status" value="1"/>
</dbReference>
<dbReference type="InterPro" id="IPR007396">
    <property type="entry name" value="TR_PAI2-type"/>
</dbReference>
<dbReference type="Pfam" id="PF04299">
    <property type="entry name" value="FMN_bind_2"/>
    <property type="match status" value="1"/>
</dbReference>
<protein>
    <submittedName>
        <fullName evidence="1">Protease</fullName>
    </submittedName>
</protein>
<evidence type="ECO:0000313" key="2">
    <source>
        <dbReference type="Proteomes" id="UP000220133"/>
    </source>
</evidence>
<dbReference type="PANTHER" id="PTHR35802:SF1">
    <property type="entry name" value="PROTEASE SYNTHASE AND SPORULATION PROTEIN PAI 2"/>
    <property type="match status" value="1"/>
</dbReference>
<dbReference type="Proteomes" id="UP000220133">
    <property type="component" value="Chromosome"/>
</dbReference>
<keyword evidence="2" id="KW-1185">Reference proteome</keyword>
<dbReference type="RefSeq" id="WP_098194086.1">
    <property type="nucleotide sequence ID" value="NZ_CP023777.1"/>
</dbReference>
<dbReference type="PANTHER" id="PTHR35802">
    <property type="entry name" value="PROTEASE SYNTHASE AND SPORULATION PROTEIN PAI 2"/>
    <property type="match status" value="1"/>
</dbReference>
<gene>
    <name evidence="1" type="ORF">COR50_11325</name>
</gene>
<dbReference type="GO" id="GO:0008233">
    <property type="term" value="F:peptidase activity"/>
    <property type="evidence" value="ECO:0007669"/>
    <property type="project" value="UniProtKB-KW"/>
</dbReference>
<keyword evidence="1" id="KW-0645">Protease</keyword>
<dbReference type="AlphaFoldDB" id="A0A291QUK3"/>
<keyword evidence="1" id="KW-0378">Hydrolase</keyword>
<evidence type="ECO:0000313" key="1">
    <source>
        <dbReference type="EMBL" id="ATL47709.1"/>
    </source>
</evidence>
<dbReference type="PIRSF" id="PIRSF010372">
    <property type="entry name" value="PaiB"/>
    <property type="match status" value="1"/>
</dbReference>
<accession>A0A291QUK3</accession>
<dbReference type="Gene3D" id="2.30.110.10">
    <property type="entry name" value="Electron Transport, Fmn-binding Protein, Chain A"/>
    <property type="match status" value="1"/>
</dbReference>
<dbReference type="OrthoDB" id="9794948at2"/>
<proteinExistence type="predicted"/>
<dbReference type="EMBL" id="CP023777">
    <property type="protein sequence ID" value="ATL47709.1"/>
    <property type="molecule type" value="Genomic_DNA"/>
</dbReference>
<organism evidence="1 2">
    <name type="scientific">Chitinophaga caeni</name>
    <dbReference type="NCBI Taxonomy" id="2029983"/>
    <lineage>
        <taxon>Bacteria</taxon>
        <taxon>Pseudomonadati</taxon>
        <taxon>Bacteroidota</taxon>
        <taxon>Chitinophagia</taxon>
        <taxon>Chitinophagales</taxon>
        <taxon>Chitinophagaceae</taxon>
        <taxon>Chitinophaga</taxon>
    </lineage>
</organism>
<dbReference type="InterPro" id="IPR012349">
    <property type="entry name" value="Split_barrel_FMN-bd"/>
</dbReference>